<dbReference type="InterPro" id="IPR000843">
    <property type="entry name" value="HTH_LacI"/>
</dbReference>
<dbReference type="PANTHER" id="PTHR30146:SF109">
    <property type="entry name" value="HTH-TYPE TRANSCRIPTIONAL REGULATOR GALS"/>
    <property type="match status" value="1"/>
</dbReference>
<dbReference type="GO" id="GO:0000976">
    <property type="term" value="F:transcription cis-regulatory region binding"/>
    <property type="evidence" value="ECO:0007669"/>
    <property type="project" value="TreeGrafter"/>
</dbReference>
<dbReference type="Gene3D" id="1.10.260.40">
    <property type="entry name" value="lambda repressor-like DNA-binding domains"/>
    <property type="match status" value="1"/>
</dbReference>
<gene>
    <name evidence="5" type="ORF">DCO56_09765</name>
</gene>
<dbReference type="Proteomes" id="UP000250831">
    <property type="component" value="Unassembled WGS sequence"/>
</dbReference>
<keyword evidence="2" id="KW-0238">DNA-binding</keyword>
<protein>
    <submittedName>
        <fullName evidence="5">LacI family transcriptional regulator</fullName>
    </submittedName>
</protein>
<dbReference type="SUPFAM" id="SSF47413">
    <property type="entry name" value="lambda repressor-like DNA-binding domains"/>
    <property type="match status" value="1"/>
</dbReference>
<evidence type="ECO:0000259" key="4">
    <source>
        <dbReference type="PROSITE" id="PS50932"/>
    </source>
</evidence>
<feature type="domain" description="HTH lacI-type" evidence="4">
    <location>
        <begin position="5"/>
        <end position="62"/>
    </location>
</feature>
<dbReference type="Pfam" id="PF00356">
    <property type="entry name" value="LacI"/>
    <property type="match status" value="1"/>
</dbReference>
<dbReference type="PANTHER" id="PTHR30146">
    <property type="entry name" value="LACI-RELATED TRANSCRIPTIONAL REPRESSOR"/>
    <property type="match status" value="1"/>
</dbReference>
<name>A0A363NWT9_9SPHI</name>
<keyword evidence="6" id="KW-1185">Reference proteome</keyword>
<dbReference type="RefSeq" id="WP_108633544.1">
    <property type="nucleotide sequence ID" value="NZ_QCXX01000002.1"/>
</dbReference>
<comment type="caution">
    <text evidence="5">The sequence shown here is derived from an EMBL/GenBank/DDBJ whole genome shotgun (WGS) entry which is preliminary data.</text>
</comment>
<dbReference type="GO" id="GO:0003700">
    <property type="term" value="F:DNA-binding transcription factor activity"/>
    <property type="evidence" value="ECO:0007669"/>
    <property type="project" value="TreeGrafter"/>
</dbReference>
<keyword evidence="3" id="KW-0804">Transcription</keyword>
<dbReference type="InterPro" id="IPR028082">
    <property type="entry name" value="Peripla_BP_I"/>
</dbReference>
<dbReference type="Pfam" id="PF13377">
    <property type="entry name" value="Peripla_BP_3"/>
    <property type="match status" value="1"/>
</dbReference>
<dbReference type="Gene3D" id="3.40.50.2300">
    <property type="match status" value="2"/>
</dbReference>
<evidence type="ECO:0000256" key="2">
    <source>
        <dbReference type="ARBA" id="ARBA00023125"/>
    </source>
</evidence>
<evidence type="ECO:0000256" key="3">
    <source>
        <dbReference type="ARBA" id="ARBA00023163"/>
    </source>
</evidence>
<reference evidence="5 6" key="1">
    <citation type="submission" date="2018-04" db="EMBL/GenBank/DDBJ databases">
        <title>Sphingobacterium sp. M46 Genome.</title>
        <authorList>
            <person name="Cheng J."/>
            <person name="Li Y."/>
        </authorList>
    </citation>
    <scope>NUCLEOTIDE SEQUENCE [LARGE SCALE GENOMIC DNA]</scope>
    <source>
        <strain evidence="5 6">M46</strain>
    </source>
</reference>
<dbReference type="CDD" id="cd01392">
    <property type="entry name" value="HTH_LacI"/>
    <property type="match status" value="1"/>
</dbReference>
<accession>A0A363NWT9</accession>
<evidence type="ECO:0000313" key="5">
    <source>
        <dbReference type="EMBL" id="PUV25210.1"/>
    </source>
</evidence>
<dbReference type="SMART" id="SM00354">
    <property type="entry name" value="HTH_LACI"/>
    <property type="match status" value="1"/>
</dbReference>
<dbReference type="OrthoDB" id="9803256at2"/>
<keyword evidence="1" id="KW-0805">Transcription regulation</keyword>
<evidence type="ECO:0000313" key="6">
    <source>
        <dbReference type="Proteomes" id="UP000250831"/>
    </source>
</evidence>
<organism evidence="5 6">
    <name type="scientific">Sphingobacterium athyrii</name>
    <dbReference type="NCBI Taxonomy" id="2152717"/>
    <lineage>
        <taxon>Bacteria</taxon>
        <taxon>Pseudomonadati</taxon>
        <taxon>Bacteroidota</taxon>
        <taxon>Sphingobacteriia</taxon>
        <taxon>Sphingobacteriales</taxon>
        <taxon>Sphingobacteriaceae</taxon>
        <taxon>Sphingobacterium</taxon>
    </lineage>
</organism>
<dbReference type="PROSITE" id="PS50932">
    <property type="entry name" value="HTH_LACI_2"/>
    <property type="match status" value="1"/>
</dbReference>
<evidence type="ECO:0000256" key="1">
    <source>
        <dbReference type="ARBA" id="ARBA00023015"/>
    </source>
</evidence>
<dbReference type="AlphaFoldDB" id="A0A363NWT9"/>
<dbReference type="EMBL" id="QCXX01000002">
    <property type="protein sequence ID" value="PUV25210.1"/>
    <property type="molecule type" value="Genomic_DNA"/>
</dbReference>
<sequence>MNNKLTISDIAAALNISKATVSLVLNGKAKQAKISKKMEDKVLQYMEEVGYRPNLFAQGLRTGKTKIIGMLVEDISDPFFSAIARHAEEVAYEKGYKIVYCSTENNTKKTKEMLHMYRGQKIDGYIIAPPPGIEKEVKELIKDGYPVVLFDRTLKGVNADTVLVDNYESAYQGTEHLINNGYNAIGFITLISDQVQMKSRLQGYTDALTNAGLDPVVLNIQYHGEEGESVREIEGLLLGERKLDALFFATNYIADNGLEAIANLQLEIPKDLGIMVFDDNKMYKFFHPPITAIAQPVKEISEFSINLLLKRLAESEQQGTIKKVVLSNQLVIRKSTEKRTIKSS</sequence>
<dbReference type="SUPFAM" id="SSF53822">
    <property type="entry name" value="Periplasmic binding protein-like I"/>
    <property type="match status" value="1"/>
</dbReference>
<dbReference type="InterPro" id="IPR010982">
    <property type="entry name" value="Lambda_DNA-bd_dom_sf"/>
</dbReference>
<proteinExistence type="predicted"/>
<dbReference type="InterPro" id="IPR046335">
    <property type="entry name" value="LacI/GalR-like_sensor"/>
</dbReference>